<evidence type="ECO:0000313" key="1">
    <source>
        <dbReference type="EMBL" id="KAG0417588.1"/>
    </source>
</evidence>
<name>A0AC60PE44_IXOPE</name>
<accession>A0AC60PE44</accession>
<gene>
    <name evidence="1" type="ORF">HPB47_005491</name>
</gene>
<comment type="caution">
    <text evidence="1">The sequence shown here is derived from an EMBL/GenBank/DDBJ whole genome shotgun (WGS) entry which is preliminary data.</text>
</comment>
<keyword evidence="2" id="KW-1185">Reference proteome</keyword>
<dbReference type="EMBL" id="JABSTQ010010825">
    <property type="protein sequence ID" value="KAG0417588.1"/>
    <property type="molecule type" value="Genomic_DNA"/>
</dbReference>
<organism evidence="1 2">
    <name type="scientific">Ixodes persulcatus</name>
    <name type="common">Taiga tick</name>
    <dbReference type="NCBI Taxonomy" id="34615"/>
    <lineage>
        <taxon>Eukaryota</taxon>
        <taxon>Metazoa</taxon>
        <taxon>Ecdysozoa</taxon>
        <taxon>Arthropoda</taxon>
        <taxon>Chelicerata</taxon>
        <taxon>Arachnida</taxon>
        <taxon>Acari</taxon>
        <taxon>Parasitiformes</taxon>
        <taxon>Ixodida</taxon>
        <taxon>Ixodoidea</taxon>
        <taxon>Ixodidae</taxon>
        <taxon>Ixodinae</taxon>
        <taxon>Ixodes</taxon>
    </lineage>
</organism>
<sequence length="570" mass="64221">MLAMSSSGTPARGNYHTKTLREKVEILREVDAGKANKVEIAKKHAIPRSTLSTYIRNRKTIEDAYEAEVFAHGRKRLRSAKHPDLEKALITWVKEMRSQDLPLSGPIIMAKAAEFALHLKHHDFAASEGWFHRFRQRHDLVFRIVSGEGKDVSMETCAIDTGECEVVFEGMRDLLQDVSFADYVDADSSAVICGAMTDEDIIAQVVGEPVAEAENDVDNEEEEVEVEEAPIRPSAPEVMDALNVARLFFSFEEGEEDALRLAWQRAGRAGRECSGVCYRLYTKQEFEAMKEHSVPEIQRCSLSGVVLQMLALGISDIFAFDFMDKPSEKHLVEALVRLHQLGALEKKEALQLTAVGKKMAAFPLEPRFSKIILCSKELACTEEILTIISILSGDSVLFFSEKHRERANEVWKKFQSNEGDHVMLLNVFRAYKSVRGNKDWCKENFVNKKNMHKAMEIRSQLADLCLKAGIPLKSCGQDTVAFRKCLAAGLFTNVAELQKNGDYLTIDARKKVHIHPSSCLFSSSPSCIIFTEMVETTKCYVRNLTVVDPDWMTEVAPQYFKKKRLGPKSL</sequence>
<reference evidence="1 2" key="1">
    <citation type="journal article" date="2020" name="Cell">
        <title>Large-Scale Comparative Analyses of Tick Genomes Elucidate Their Genetic Diversity and Vector Capacities.</title>
        <authorList>
            <consortium name="Tick Genome and Microbiome Consortium (TIGMIC)"/>
            <person name="Jia N."/>
            <person name="Wang J."/>
            <person name="Shi W."/>
            <person name="Du L."/>
            <person name="Sun Y."/>
            <person name="Zhan W."/>
            <person name="Jiang J.F."/>
            <person name="Wang Q."/>
            <person name="Zhang B."/>
            <person name="Ji P."/>
            <person name="Bell-Sakyi L."/>
            <person name="Cui X.M."/>
            <person name="Yuan T.T."/>
            <person name="Jiang B.G."/>
            <person name="Yang W.F."/>
            <person name="Lam T.T."/>
            <person name="Chang Q.C."/>
            <person name="Ding S.J."/>
            <person name="Wang X.J."/>
            <person name="Zhu J.G."/>
            <person name="Ruan X.D."/>
            <person name="Zhao L."/>
            <person name="Wei J.T."/>
            <person name="Ye R.Z."/>
            <person name="Que T.C."/>
            <person name="Du C.H."/>
            <person name="Zhou Y.H."/>
            <person name="Cheng J.X."/>
            <person name="Dai P.F."/>
            <person name="Guo W.B."/>
            <person name="Han X.H."/>
            <person name="Huang E.J."/>
            <person name="Li L.F."/>
            <person name="Wei W."/>
            <person name="Gao Y.C."/>
            <person name="Liu J.Z."/>
            <person name="Shao H.Z."/>
            <person name="Wang X."/>
            <person name="Wang C.C."/>
            <person name="Yang T.C."/>
            <person name="Huo Q.B."/>
            <person name="Li W."/>
            <person name="Chen H.Y."/>
            <person name="Chen S.E."/>
            <person name="Zhou L.G."/>
            <person name="Ni X.B."/>
            <person name="Tian J.H."/>
            <person name="Sheng Y."/>
            <person name="Liu T."/>
            <person name="Pan Y.S."/>
            <person name="Xia L.Y."/>
            <person name="Li J."/>
            <person name="Zhao F."/>
            <person name="Cao W.C."/>
        </authorList>
    </citation>
    <scope>NUCLEOTIDE SEQUENCE [LARGE SCALE GENOMIC DNA]</scope>
    <source>
        <strain evidence="1">Iper-2018</strain>
    </source>
</reference>
<evidence type="ECO:0000313" key="2">
    <source>
        <dbReference type="Proteomes" id="UP000805193"/>
    </source>
</evidence>
<protein>
    <submittedName>
        <fullName evidence="1">Uncharacterized protein</fullName>
    </submittedName>
</protein>
<proteinExistence type="predicted"/>
<dbReference type="Proteomes" id="UP000805193">
    <property type="component" value="Unassembled WGS sequence"/>
</dbReference>